<protein>
    <recommendedName>
        <fullName evidence="4">Testis expressed 55</fullName>
    </recommendedName>
</protein>
<dbReference type="AlphaFoldDB" id="H0XR01"/>
<dbReference type="EMBL" id="AAQR03117980">
    <property type="status" value="NOT_ANNOTATED_CDS"/>
    <property type="molecule type" value="Genomic_DNA"/>
</dbReference>
<dbReference type="InterPro" id="IPR048377">
    <property type="entry name" value="TEX55_DD"/>
</dbReference>
<evidence type="ECO:0008006" key="4">
    <source>
        <dbReference type="Google" id="ProtNLM"/>
    </source>
</evidence>
<accession>H0XR01</accession>
<organism evidence="2 3">
    <name type="scientific">Otolemur garnettii</name>
    <name type="common">Small-eared galago</name>
    <name type="synonym">Garnett's greater bushbaby</name>
    <dbReference type="NCBI Taxonomy" id="30611"/>
    <lineage>
        <taxon>Eukaryota</taxon>
        <taxon>Metazoa</taxon>
        <taxon>Chordata</taxon>
        <taxon>Craniata</taxon>
        <taxon>Vertebrata</taxon>
        <taxon>Euteleostomi</taxon>
        <taxon>Mammalia</taxon>
        <taxon>Eutheria</taxon>
        <taxon>Euarchontoglires</taxon>
        <taxon>Primates</taxon>
        <taxon>Strepsirrhini</taxon>
        <taxon>Lorisiformes</taxon>
        <taxon>Galagidae</taxon>
        <taxon>Otolemur</taxon>
    </lineage>
</organism>
<reference evidence="3" key="1">
    <citation type="submission" date="2011-03" db="EMBL/GenBank/DDBJ databases">
        <title>Version 3 of the genome sequence of Otolemur garnettii (Bushbaby).</title>
        <authorList>
            <consortium name="The Broad Institute Genome Sequencing Platform"/>
            <person name="Di Palma F."/>
            <person name="Johnson J."/>
            <person name="Lander E.S."/>
            <person name="Lindblad-Toh K."/>
            <person name="Jaffe D.B."/>
            <person name="Gnerre S."/>
            <person name="MacCallum I."/>
            <person name="Przybylski D."/>
            <person name="Ribeiro F.J."/>
            <person name="Burton J.N."/>
            <person name="Walker B.J."/>
            <person name="Sharpe T."/>
            <person name="Hall G."/>
        </authorList>
    </citation>
    <scope>NUCLEOTIDE SEQUENCE [LARGE SCALE GENOMIC DNA]</scope>
</reference>
<dbReference type="PANTHER" id="PTHR47110">
    <property type="entry name" value="TESTIS-SPECIFIC EXPRESSED PROTEIN 55"/>
    <property type="match status" value="1"/>
</dbReference>
<reference evidence="2" key="2">
    <citation type="submission" date="2025-08" db="UniProtKB">
        <authorList>
            <consortium name="Ensembl"/>
        </authorList>
    </citation>
    <scope>IDENTIFICATION</scope>
</reference>
<feature type="compositionally biased region" description="Polar residues" evidence="1">
    <location>
        <begin position="162"/>
        <end position="173"/>
    </location>
</feature>
<dbReference type="InParanoid" id="H0XR01"/>
<dbReference type="HOGENOM" id="CLU_034619_0_0_1"/>
<dbReference type="FunCoup" id="H0XR01">
    <property type="interactions" value="35"/>
</dbReference>
<feature type="compositionally biased region" description="Polar residues" evidence="1">
    <location>
        <begin position="340"/>
        <end position="375"/>
    </location>
</feature>
<name>H0XR01_OTOGA</name>
<feature type="compositionally biased region" description="Basic and acidic residues" evidence="1">
    <location>
        <begin position="205"/>
        <end position="225"/>
    </location>
</feature>
<feature type="compositionally biased region" description="Basic and acidic residues" evidence="1">
    <location>
        <begin position="263"/>
        <end position="279"/>
    </location>
</feature>
<feature type="compositionally biased region" description="Polar residues" evidence="1">
    <location>
        <begin position="57"/>
        <end position="69"/>
    </location>
</feature>
<dbReference type="InterPro" id="IPR040760">
    <property type="entry name" value="Tex55"/>
</dbReference>
<dbReference type="GeneTree" id="ENSGT00940000154487"/>
<dbReference type="STRING" id="30611.ENSOGAP00000018543"/>
<reference evidence="2" key="3">
    <citation type="submission" date="2025-09" db="UniProtKB">
        <authorList>
            <consortium name="Ensembl"/>
        </authorList>
    </citation>
    <scope>IDENTIFICATION</scope>
</reference>
<evidence type="ECO:0000256" key="1">
    <source>
        <dbReference type="SAM" id="MobiDB-lite"/>
    </source>
</evidence>
<feature type="compositionally biased region" description="Basic and acidic residues" evidence="1">
    <location>
        <begin position="382"/>
        <end position="397"/>
    </location>
</feature>
<evidence type="ECO:0000313" key="3">
    <source>
        <dbReference type="Proteomes" id="UP000005225"/>
    </source>
</evidence>
<dbReference type="Pfam" id="PF17819">
    <property type="entry name" value="Tex55"/>
    <property type="match status" value="1"/>
</dbReference>
<feature type="compositionally biased region" description="Acidic residues" evidence="1">
    <location>
        <begin position="107"/>
        <end position="116"/>
    </location>
</feature>
<feature type="compositionally biased region" description="Polar residues" evidence="1">
    <location>
        <begin position="81"/>
        <end position="95"/>
    </location>
</feature>
<keyword evidence="3" id="KW-1185">Reference proteome</keyword>
<dbReference type="SUPFAM" id="SSF47391">
    <property type="entry name" value="Dimerization-anchoring domain of cAMP-dependent PK regulatory subunit"/>
    <property type="match status" value="1"/>
</dbReference>
<dbReference type="OMA" id="QPCKFEP"/>
<feature type="compositionally biased region" description="Basic and acidic residues" evidence="1">
    <location>
        <begin position="71"/>
        <end position="80"/>
    </location>
</feature>
<dbReference type="Proteomes" id="UP000005225">
    <property type="component" value="Unassembled WGS sequence"/>
</dbReference>
<feature type="compositionally biased region" description="Basic and acidic residues" evidence="1">
    <location>
        <begin position="1"/>
        <end position="16"/>
    </location>
</feature>
<feature type="compositionally biased region" description="Basic and acidic residues" evidence="1">
    <location>
        <begin position="117"/>
        <end position="143"/>
    </location>
</feature>
<evidence type="ECO:0000313" key="2">
    <source>
        <dbReference type="Ensembl" id="ENSOGAP00000018543.1"/>
    </source>
</evidence>
<feature type="compositionally biased region" description="Acidic residues" evidence="1">
    <location>
        <begin position="280"/>
        <end position="293"/>
    </location>
</feature>
<dbReference type="GO" id="GO:0005634">
    <property type="term" value="C:nucleus"/>
    <property type="evidence" value="ECO:0007669"/>
    <property type="project" value="TreeGrafter"/>
</dbReference>
<dbReference type="eggNOG" id="ENOG502QRWU">
    <property type="taxonomic scope" value="Eukaryota"/>
</dbReference>
<proteinExistence type="predicted"/>
<dbReference type="PANTHER" id="PTHR47110:SF1">
    <property type="entry name" value="TESTIS-SPECIFIC EXPRESSED PROTEIN 55"/>
    <property type="match status" value="1"/>
</dbReference>
<feature type="compositionally biased region" description="Basic and acidic residues" evidence="1">
    <location>
        <begin position="33"/>
        <end position="48"/>
    </location>
</feature>
<feature type="region of interest" description="Disordered" evidence="1">
    <location>
        <begin position="1"/>
        <end position="398"/>
    </location>
</feature>
<feature type="compositionally biased region" description="Basic and acidic residues" evidence="1">
    <location>
        <begin position="294"/>
        <end position="308"/>
    </location>
</feature>
<dbReference type="CDD" id="cd22975">
    <property type="entry name" value="DD_TEX55"/>
    <property type="match status" value="1"/>
</dbReference>
<sequence length="449" mass="50634">MEEPPKEARGEYREPESTDVPSAADYTDGQGEDDQKNQAEGEAHDQTDYRIAGESASKVSDQAEANTVGQADDKVSERHGLNTSGQAEHSGSNLVNVADLTARDLAGEEAAEQEQIEDNKVLPKGETPEETERRWSILSDRKTSLQTDHLMSTEDDRLDYEQVNSSLSRQAEGQNEKLPHGLSGLDESRPSEWTDGMLSLPSDQRASEQLDHRIQAEKRTHEQIDYRLSGLVGQKPNTRYQPPQLPAGQDDQLPVKTDSSDSDEIHHLLDKQDYQKDEYPSDDDMLGQTEDSEDKGADSTELPFHSEDSQIDLNFKLSDEVENEIERTSRSQAYHPANAKITSNVQADQNLTQESLSTSSKEDNITNQENTQAIESSPVKPPHFEQEKSSHIHDQSYKKGFPPVVYEDPYEVSLQYMEKHRILQIFQQITENLVYAKPEDPLYFMLCQV</sequence>
<dbReference type="Ensembl" id="ENSOGAT00000033282.1">
    <property type="protein sequence ID" value="ENSOGAP00000018543.1"/>
    <property type="gene ID" value="ENSOGAG00000033474.1"/>
</dbReference>